<keyword evidence="3" id="KW-1185">Reference proteome</keyword>
<name>A0A4R3KL29_9BACI</name>
<reference evidence="2 3" key="1">
    <citation type="submission" date="2019-03" db="EMBL/GenBank/DDBJ databases">
        <title>Genomic Encyclopedia of Type Strains, Phase IV (KMG-IV): sequencing the most valuable type-strain genomes for metagenomic binning, comparative biology and taxonomic classification.</title>
        <authorList>
            <person name="Goeker M."/>
        </authorList>
    </citation>
    <scope>NUCLEOTIDE SEQUENCE [LARGE SCALE GENOMIC DNA]</scope>
    <source>
        <strain evidence="2 3">DSM 23802</strain>
    </source>
</reference>
<accession>A0A4R3KL29</accession>
<organism evidence="2 3">
    <name type="scientific">Tepidibacillus fermentans</name>
    <dbReference type="NCBI Taxonomy" id="1281767"/>
    <lineage>
        <taxon>Bacteria</taxon>
        <taxon>Bacillati</taxon>
        <taxon>Bacillota</taxon>
        <taxon>Bacilli</taxon>
        <taxon>Bacillales</taxon>
        <taxon>Bacillaceae</taxon>
        <taxon>Tepidibacillus</taxon>
    </lineage>
</organism>
<dbReference type="RefSeq" id="WP_165894943.1">
    <property type="nucleotide sequence ID" value="NZ_SMAB01000002.1"/>
</dbReference>
<evidence type="ECO:0000313" key="3">
    <source>
        <dbReference type="Proteomes" id="UP000295788"/>
    </source>
</evidence>
<dbReference type="SUPFAM" id="SSF51556">
    <property type="entry name" value="Metallo-dependent hydrolases"/>
    <property type="match status" value="1"/>
</dbReference>
<keyword evidence="1" id="KW-0479">Metal-binding</keyword>
<feature type="binding site" evidence="1">
    <location>
        <position position="209"/>
    </location>
    <ligand>
        <name>a divalent metal cation</name>
        <dbReference type="ChEBI" id="CHEBI:60240"/>
        <label>1</label>
    </ligand>
</feature>
<dbReference type="Pfam" id="PF01026">
    <property type="entry name" value="TatD_DNase"/>
    <property type="match status" value="1"/>
</dbReference>
<dbReference type="GO" id="GO:0046872">
    <property type="term" value="F:metal ion binding"/>
    <property type="evidence" value="ECO:0007669"/>
    <property type="project" value="UniProtKB-KW"/>
</dbReference>
<sequence length="262" mass="30444">MNRFPIWDSHIHLNQYPKEKIPYYLEKWENGGVEGIIAVATDLRSSYELLEWKQKYPDFIHIAMGHHPEQELPVEKDLLDLLALIQMESSKIVAIGEVGIIHYRQSELGVNDLNGYIELLKIFTETAKKLNVPIILHAVHDKTEIALQTLLEENMKKAHFHWFKSSKETTKKVIEAGYTVSFTPELTFRERDQMIAKQFPLTQILLETDGPWPLEGNFNGRIPEPIWIRESISTLAKLKKLTEEDIVYVLNQNISHLYLESI</sequence>
<dbReference type="Proteomes" id="UP000295788">
    <property type="component" value="Unassembled WGS sequence"/>
</dbReference>
<dbReference type="EMBL" id="SMAB01000002">
    <property type="protein sequence ID" value="TCS84210.1"/>
    <property type="molecule type" value="Genomic_DNA"/>
</dbReference>
<feature type="binding site" evidence="1">
    <location>
        <position position="161"/>
    </location>
    <ligand>
        <name>a divalent metal cation</name>
        <dbReference type="ChEBI" id="CHEBI:60240"/>
        <label>2</label>
    </ligand>
</feature>
<proteinExistence type="predicted"/>
<dbReference type="InterPro" id="IPR001130">
    <property type="entry name" value="TatD-like"/>
</dbReference>
<dbReference type="InterPro" id="IPR032466">
    <property type="entry name" value="Metal_Hydrolase"/>
</dbReference>
<evidence type="ECO:0000256" key="1">
    <source>
        <dbReference type="PIRSR" id="PIRSR005902-1"/>
    </source>
</evidence>
<dbReference type="AlphaFoldDB" id="A0A4R3KL29"/>
<dbReference type="PANTHER" id="PTHR46124:SF2">
    <property type="entry name" value="D-AMINOACYL-TRNA DEACYLASE"/>
    <property type="match status" value="1"/>
</dbReference>
<gene>
    <name evidence="2" type="ORF">EDD72_102254</name>
</gene>
<dbReference type="CDD" id="cd01310">
    <property type="entry name" value="TatD_DNAse"/>
    <property type="match status" value="1"/>
</dbReference>
<feature type="binding site" evidence="1">
    <location>
        <position position="97"/>
    </location>
    <ligand>
        <name>a divalent metal cation</name>
        <dbReference type="ChEBI" id="CHEBI:60240"/>
        <label>1</label>
    </ligand>
</feature>
<comment type="caution">
    <text evidence="2">The sequence shown here is derived from an EMBL/GenBank/DDBJ whole genome shotgun (WGS) entry which is preliminary data.</text>
</comment>
<dbReference type="Gene3D" id="3.20.20.140">
    <property type="entry name" value="Metal-dependent hydrolases"/>
    <property type="match status" value="1"/>
</dbReference>
<dbReference type="PIRSF" id="PIRSF005902">
    <property type="entry name" value="DNase_TatD"/>
    <property type="match status" value="1"/>
</dbReference>
<feature type="binding site" evidence="1">
    <location>
        <position position="12"/>
    </location>
    <ligand>
        <name>a divalent metal cation</name>
        <dbReference type="ChEBI" id="CHEBI:60240"/>
        <label>1</label>
    </ligand>
</feature>
<feature type="binding site" evidence="1">
    <location>
        <position position="10"/>
    </location>
    <ligand>
        <name>a divalent metal cation</name>
        <dbReference type="ChEBI" id="CHEBI:60240"/>
        <label>1</label>
    </ligand>
</feature>
<protein>
    <submittedName>
        <fullName evidence="2">TatD DNase family protein</fullName>
    </submittedName>
</protein>
<dbReference type="PANTHER" id="PTHR46124">
    <property type="entry name" value="D-AMINOACYL-TRNA DEACYLASE"/>
    <property type="match status" value="1"/>
</dbReference>
<evidence type="ECO:0000313" key="2">
    <source>
        <dbReference type="EMBL" id="TCS84210.1"/>
    </source>
</evidence>
<feature type="binding site" evidence="1">
    <location>
        <position position="137"/>
    </location>
    <ligand>
        <name>a divalent metal cation</name>
        <dbReference type="ChEBI" id="CHEBI:60240"/>
        <label>2</label>
    </ligand>
</feature>
<dbReference type="GO" id="GO:0016788">
    <property type="term" value="F:hydrolase activity, acting on ester bonds"/>
    <property type="evidence" value="ECO:0007669"/>
    <property type="project" value="InterPro"/>
</dbReference>